<dbReference type="Proteomes" id="UP001321473">
    <property type="component" value="Unassembled WGS sequence"/>
</dbReference>
<dbReference type="EMBL" id="JARKHS020006418">
    <property type="protein sequence ID" value="KAK8782677.1"/>
    <property type="molecule type" value="Genomic_DNA"/>
</dbReference>
<gene>
    <name evidence="1" type="ORF">V5799_015980</name>
</gene>
<feature type="non-terminal residue" evidence="1">
    <location>
        <position position="56"/>
    </location>
</feature>
<organism evidence="1 2">
    <name type="scientific">Amblyomma americanum</name>
    <name type="common">Lone star tick</name>
    <dbReference type="NCBI Taxonomy" id="6943"/>
    <lineage>
        <taxon>Eukaryota</taxon>
        <taxon>Metazoa</taxon>
        <taxon>Ecdysozoa</taxon>
        <taxon>Arthropoda</taxon>
        <taxon>Chelicerata</taxon>
        <taxon>Arachnida</taxon>
        <taxon>Acari</taxon>
        <taxon>Parasitiformes</taxon>
        <taxon>Ixodida</taxon>
        <taxon>Ixodoidea</taxon>
        <taxon>Ixodidae</taxon>
        <taxon>Amblyomminae</taxon>
        <taxon>Amblyomma</taxon>
    </lineage>
</organism>
<protein>
    <recommendedName>
        <fullName evidence="3">BRCT domain-containing protein</fullName>
    </recommendedName>
</protein>
<dbReference type="SUPFAM" id="SSF52113">
    <property type="entry name" value="BRCT domain"/>
    <property type="match status" value="1"/>
</dbReference>
<keyword evidence="2" id="KW-1185">Reference proteome</keyword>
<name>A0AAQ4F6A2_AMBAM</name>
<comment type="caution">
    <text evidence="1">The sequence shown here is derived from an EMBL/GenBank/DDBJ whole genome shotgun (WGS) entry which is preliminary data.</text>
</comment>
<dbReference type="InterPro" id="IPR036420">
    <property type="entry name" value="BRCT_dom_sf"/>
</dbReference>
<proteinExistence type="predicted"/>
<evidence type="ECO:0008006" key="3">
    <source>
        <dbReference type="Google" id="ProtNLM"/>
    </source>
</evidence>
<dbReference type="Gene3D" id="3.40.50.10190">
    <property type="entry name" value="BRCT domain"/>
    <property type="match status" value="1"/>
</dbReference>
<accession>A0AAQ4F6A2</accession>
<sequence length="56" mass="6293">MLVLQFRRTVKSLCCIGKGTPIVDVSWIKKCRELKSFVECCKDGKGWSGGRLCQLS</sequence>
<reference evidence="1 2" key="1">
    <citation type="journal article" date="2023" name="Arcadia Sci">
        <title>De novo assembly of a long-read Amblyomma americanum tick genome.</title>
        <authorList>
            <person name="Chou S."/>
            <person name="Poskanzer K.E."/>
            <person name="Rollins M."/>
            <person name="Thuy-Boun P.S."/>
        </authorList>
    </citation>
    <scope>NUCLEOTIDE SEQUENCE [LARGE SCALE GENOMIC DNA]</scope>
    <source>
        <strain evidence="1">F_SG_1</strain>
        <tissue evidence="1">Salivary glands</tissue>
    </source>
</reference>
<dbReference type="AlphaFoldDB" id="A0AAQ4F6A2"/>
<evidence type="ECO:0000313" key="2">
    <source>
        <dbReference type="Proteomes" id="UP001321473"/>
    </source>
</evidence>
<evidence type="ECO:0000313" key="1">
    <source>
        <dbReference type="EMBL" id="KAK8782677.1"/>
    </source>
</evidence>